<evidence type="ECO:0000313" key="4">
    <source>
        <dbReference type="Proteomes" id="UP000327085"/>
    </source>
</evidence>
<accession>A0A5E4GK36</accession>
<evidence type="ECO:0000313" key="2">
    <source>
        <dbReference type="EMBL" id="KAI5338889.1"/>
    </source>
</evidence>
<name>A0A5E4GK36_PRUDU</name>
<gene>
    <name evidence="3" type="ORF">ALMOND_2B027868</name>
    <name evidence="2" type="ORF">L3X38_018161</name>
</gene>
<evidence type="ECO:0000313" key="5">
    <source>
        <dbReference type="Proteomes" id="UP001054821"/>
    </source>
</evidence>
<reference evidence="4" key="2">
    <citation type="journal article" date="2020" name="Plant J.">
        <title>Transposons played a major role in the diversification between the closely related almond and peach genomes: results from the almond genome sequence.</title>
        <authorList>
            <person name="Alioto T."/>
            <person name="Alexiou K.G."/>
            <person name="Bardil A."/>
            <person name="Barteri F."/>
            <person name="Castanera R."/>
            <person name="Cruz F."/>
            <person name="Dhingra A."/>
            <person name="Duval H."/>
            <person name="Fernandez I Marti A."/>
            <person name="Frias L."/>
            <person name="Galan B."/>
            <person name="Garcia J.L."/>
            <person name="Howad W."/>
            <person name="Gomez-Garrido J."/>
            <person name="Gut M."/>
            <person name="Julca I."/>
            <person name="Morata J."/>
            <person name="Puigdomenech P."/>
            <person name="Ribeca P."/>
            <person name="Rubio Cabetas M.J."/>
            <person name="Vlasova A."/>
            <person name="Wirthensohn M."/>
            <person name="Garcia-Mas J."/>
            <person name="Gabaldon T."/>
            <person name="Casacuberta J.M."/>
            <person name="Arus P."/>
        </authorList>
    </citation>
    <scope>NUCLEOTIDE SEQUENCE [LARGE SCALE GENOMIC DNA]</scope>
    <source>
        <strain evidence="4">cv. Texas</strain>
    </source>
</reference>
<dbReference type="Gramene" id="VVA39908">
    <property type="protein sequence ID" value="VVA39908"/>
    <property type="gene ID" value="Prudul26B027868"/>
</dbReference>
<dbReference type="Proteomes" id="UP000327085">
    <property type="component" value="Chromosome 3"/>
</dbReference>
<dbReference type="AlphaFoldDB" id="A0A5E4GK36"/>
<proteinExistence type="predicted"/>
<reference evidence="3" key="1">
    <citation type="submission" date="2019-07" db="EMBL/GenBank/DDBJ databases">
        <authorList>
            <person name="Alioto T."/>
            <person name="Alioto T."/>
            <person name="Gomez Garrido J."/>
        </authorList>
    </citation>
    <scope>NUCLEOTIDE SEQUENCE</scope>
</reference>
<keyword evidence="5" id="KW-1185">Reference proteome</keyword>
<reference evidence="2 5" key="3">
    <citation type="journal article" date="2022" name="G3 (Bethesda)">
        <title>Whole-genome sequence and methylome profiling of the almond [Prunus dulcis (Mill.) D.A. Webb] cultivar 'Nonpareil'.</title>
        <authorList>
            <person name="D'Amico-Willman K.M."/>
            <person name="Ouma W.Z."/>
            <person name="Meulia T."/>
            <person name="Sideli G.M."/>
            <person name="Gradziel T.M."/>
            <person name="Fresnedo-Ramirez J."/>
        </authorList>
    </citation>
    <scope>NUCLEOTIDE SEQUENCE [LARGE SCALE GENOMIC DNA]</scope>
    <source>
        <strain evidence="2">Clone GOH B32 T37-40</strain>
    </source>
</reference>
<dbReference type="InParanoid" id="A0A5E4GK36"/>
<dbReference type="EMBL" id="CABIKO010000869">
    <property type="protein sequence ID" value="VVA39908.1"/>
    <property type="molecule type" value="Genomic_DNA"/>
</dbReference>
<protein>
    <submittedName>
        <fullName evidence="3">PREDICTED: uncharacterized protein</fullName>
    </submittedName>
</protein>
<dbReference type="EMBL" id="JAJFAZ020000003">
    <property type="protein sequence ID" value="KAI5338889.1"/>
    <property type="molecule type" value="Genomic_DNA"/>
</dbReference>
<feature type="region of interest" description="Disordered" evidence="1">
    <location>
        <begin position="96"/>
        <end position="118"/>
    </location>
</feature>
<organism evidence="3 4">
    <name type="scientific">Prunus dulcis</name>
    <name type="common">Almond</name>
    <name type="synonym">Amygdalus dulcis</name>
    <dbReference type="NCBI Taxonomy" id="3755"/>
    <lineage>
        <taxon>Eukaryota</taxon>
        <taxon>Viridiplantae</taxon>
        <taxon>Streptophyta</taxon>
        <taxon>Embryophyta</taxon>
        <taxon>Tracheophyta</taxon>
        <taxon>Spermatophyta</taxon>
        <taxon>Magnoliopsida</taxon>
        <taxon>eudicotyledons</taxon>
        <taxon>Gunneridae</taxon>
        <taxon>Pentapetalae</taxon>
        <taxon>rosids</taxon>
        <taxon>fabids</taxon>
        <taxon>Rosales</taxon>
        <taxon>Rosaceae</taxon>
        <taxon>Amygdaloideae</taxon>
        <taxon>Amygdaleae</taxon>
        <taxon>Prunus</taxon>
    </lineage>
</organism>
<dbReference type="Proteomes" id="UP001054821">
    <property type="component" value="Chromosome 3"/>
</dbReference>
<evidence type="ECO:0000256" key="1">
    <source>
        <dbReference type="SAM" id="MobiDB-lite"/>
    </source>
</evidence>
<sequence>MGLLKATELGISDFLVASDSQEVVALLKGDGELWSNLGNILDDIRCLGLNLAHPVQISKAYAQNTHSAQHWKPRINEAISGPKQIGLCIEVEFKSPNSRRPSPESITWALKKKKPISP</sequence>
<evidence type="ECO:0000313" key="3">
    <source>
        <dbReference type="EMBL" id="VVA39908.1"/>
    </source>
</evidence>